<feature type="domain" description="Protein kinase" evidence="1">
    <location>
        <begin position="19"/>
        <end position="288"/>
    </location>
</feature>
<dbReference type="EMBL" id="UINC01036638">
    <property type="protein sequence ID" value="SVB30916.1"/>
    <property type="molecule type" value="Genomic_DNA"/>
</dbReference>
<sequence>VSGDSFRLSEGNRVPSTKYTLLRKIASSGSSEVWSLNISSKREAGKNPVLKYLTEIDESNIGCLDNEIEFLEKLKSSEVSGAIPEIIADIRGSPNNLHGFIMNGHTGVTLEEFVRNDLKFSSIAIADWFTKMGSLLGIINTLHLQGILHRDIKPQNVMIADKYPIVADELNMWIIDFGIAVDAGTTLDGNLRGVALKRATPGYSPPEKKDTDEILRFSYDIFGVGAIGYFLLTRRHPRRESELPLDPRRHAPAVDLEIAQWIMDCTHPEPMRRFQSATAALERLQAILPRFAPDEGDDDSRWGSLNALSKRPGVYDLVIVMDSTESMTPHRESLRK</sequence>
<dbReference type="AlphaFoldDB" id="A0A382CXI7"/>
<dbReference type="PROSITE" id="PS00108">
    <property type="entry name" value="PROTEIN_KINASE_ST"/>
    <property type="match status" value="1"/>
</dbReference>
<dbReference type="PANTHER" id="PTHR44167:SF24">
    <property type="entry name" value="SERINE_THREONINE-PROTEIN KINASE CHK2"/>
    <property type="match status" value="1"/>
</dbReference>
<dbReference type="PROSITE" id="PS50011">
    <property type="entry name" value="PROTEIN_KINASE_DOM"/>
    <property type="match status" value="1"/>
</dbReference>
<dbReference type="Gene3D" id="1.10.510.10">
    <property type="entry name" value="Transferase(Phosphotransferase) domain 1"/>
    <property type="match status" value="1"/>
</dbReference>
<organism evidence="2">
    <name type="scientific">marine metagenome</name>
    <dbReference type="NCBI Taxonomy" id="408172"/>
    <lineage>
        <taxon>unclassified sequences</taxon>
        <taxon>metagenomes</taxon>
        <taxon>ecological metagenomes</taxon>
    </lineage>
</organism>
<proteinExistence type="predicted"/>
<gene>
    <name evidence="2" type="ORF">METZ01_LOCUS183770</name>
</gene>
<dbReference type="InterPro" id="IPR000719">
    <property type="entry name" value="Prot_kinase_dom"/>
</dbReference>
<dbReference type="GO" id="GO:0005524">
    <property type="term" value="F:ATP binding"/>
    <property type="evidence" value="ECO:0007669"/>
    <property type="project" value="InterPro"/>
</dbReference>
<evidence type="ECO:0000259" key="1">
    <source>
        <dbReference type="PROSITE" id="PS50011"/>
    </source>
</evidence>
<protein>
    <recommendedName>
        <fullName evidence="1">Protein kinase domain-containing protein</fullName>
    </recommendedName>
</protein>
<dbReference type="Pfam" id="PF00069">
    <property type="entry name" value="Pkinase"/>
    <property type="match status" value="1"/>
</dbReference>
<evidence type="ECO:0000313" key="2">
    <source>
        <dbReference type="EMBL" id="SVB30916.1"/>
    </source>
</evidence>
<dbReference type="GO" id="GO:0004672">
    <property type="term" value="F:protein kinase activity"/>
    <property type="evidence" value="ECO:0007669"/>
    <property type="project" value="InterPro"/>
</dbReference>
<dbReference type="InterPro" id="IPR008271">
    <property type="entry name" value="Ser/Thr_kinase_AS"/>
</dbReference>
<reference evidence="2" key="1">
    <citation type="submission" date="2018-05" db="EMBL/GenBank/DDBJ databases">
        <authorList>
            <person name="Lanie J.A."/>
            <person name="Ng W.-L."/>
            <person name="Kazmierczak K.M."/>
            <person name="Andrzejewski T.M."/>
            <person name="Davidsen T.M."/>
            <person name="Wayne K.J."/>
            <person name="Tettelin H."/>
            <person name="Glass J.I."/>
            <person name="Rusch D."/>
            <person name="Podicherti R."/>
            <person name="Tsui H.-C.T."/>
            <person name="Winkler M.E."/>
        </authorList>
    </citation>
    <scope>NUCLEOTIDE SEQUENCE</scope>
</reference>
<feature type="non-terminal residue" evidence="2">
    <location>
        <position position="336"/>
    </location>
</feature>
<dbReference type="SUPFAM" id="SSF56112">
    <property type="entry name" value="Protein kinase-like (PK-like)"/>
    <property type="match status" value="1"/>
</dbReference>
<feature type="non-terminal residue" evidence="2">
    <location>
        <position position="1"/>
    </location>
</feature>
<dbReference type="InterPro" id="IPR011009">
    <property type="entry name" value="Kinase-like_dom_sf"/>
</dbReference>
<dbReference type="PANTHER" id="PTHR44167">
    <property type="entry name" value="OVARIAN-SPECIFIC SERINE/THREONINE-PROTEIN KINASE LOK-RELATED"/>
    <property type="match status" value="1"/>
</dbReference>
<name>A0A382CXI7_9ZZZZ</name>
<dbReference type="SMART" id="SM00220">
    <property type="entry name" value="S_TKc"/>
    <property type="match status" value="1"/>
</dbReference>
<accession>A0A382CXI7</accession>